<keyword evidence="2" id="KW-0472">Membrane</keyword>
<feature type="compositionally biased region" description="Basic and acidic residues" evidence="1">
    <location>
        <begin position="460"/>
        <end position="473"/>
    </location>
</feature>
<gene>
    <name evidence="3" type="primary">SPOSA6832_04175</name>
</gene>
<dbReference type="Proteomes" id="UP000243876">
    <property type="component" value="Unassembled WGS sequence"/>
</dbReference>
<protein>
    <submittedName>
        <fullName evidence="3">SPOSA6832_04175-mRNA-1:cds</fullName>
    </submittedName>
</protein>
<keyword evidence="2" id="KW-1133">Transmembrane helix</keyword>
<feature type="region of interest" description="Disordered" evidence="1">
    <location>
        <begin position="331"/>
        <end position="496"/>
    </location>
</feature>
<feature type="compositionally biased region" description="Low complexity" evidence="1">
    <location>
        <begin position="248"/>
        <end position="262"/>
    </location>
</feature>
<proteinExistence type="predicted"/>
<evidence type="ECO:0000256" key="1">
    <source>
        <dbReference type="SAM" id="MobiDB-lite"/>
    </source>
</evidence>
<dbReference type="AlphaFoldDB" id="A0A0D6ERF4"/>
<feature type="non-terminal residue" evidence="3">
    <location>
        <position position="1"/>
    </location>
</feature>
<accession>A0A0D6ERF4</accession>
<feature type="compositionally biased region" description="Basic and acidic residues" evidence="1">
    <location>
        <begin position="481"/>
        <end position="496"/>
    </location>
</feature>
<evidence type="ECO:0000313" key="4">
    <source>
        <dbReference type="Proteomes" id="UP000243876"/>
    </source>
</evidence>
<feature type="compositionally biased region" description="Low complexity" evidence="1">
    <location>
        <begin position="346"/>
        <end position="370"/>
    </location>
</feature>
<dbReference type="EMBL" id="CENE01000025">
    <property type="protein sequence ID" value="CEQ42376.1"/>
    <property type="molecule type" value="Genomic_DNA"/>
</dbReference>
<evidence type="ECO:0000256" key="2">
    <source>
        <dbReference type="SAM" id="Phobius"/>
    </source>
</evidence>
<feature type="compositionally biased region" description="Low complexity" evidence="1">
    <location>
        <begin position="434"/>
        <end position="449"/>
    </location>
</feature>
<feature type="compositionally biased region" description="Pro residues" evidence="1">
    <location>
        <begin position="281"/>
        <end position="290"/>
    </location>
</feature>
<sequence>MVPTFNQGALSWRLENARSDEGESVGPAAATSASASATSTVPYVPPATQIIPSVGLDGSAMATGGSTASDNGGNDFPTAAIAVIAIVAGIVSIFVAYKVYVWSYRYCRTADDETPLPETRALAGRLSPQGGTGFVSLPSQLSFAYGGGTDSMGRMSGSRLGLAQSRQGSWGGDSWIGEKGEKGELSPPFASSPMPPSSPISRDGSPGGLDGSRASLHAFPTSSTRNSLAPSFPRRSYASGSQPLLIHSRTSSSFSSGHLLPSGNRISGAPHNPHSRIEVVPPMPLAPPPGNIVATDKSTLDFAPSSGVGRAVGGDGPEEWLDLSNVVGQEKLNPTYDGDYMRAHQQHSFPPSAPSAPSSSASSSSQGQSRAARRRPSQPTLGQAVTGPGAPLSSGATSRPSASASASARVSPNSSESNLTSSSRSRAPRPPPLSLNTSTHSASNSVSTSEDGGESGPRSPLEKLQRRMEREARGLSMQSAAEERLEGGRGSGEGRR</sequence>
<feature type="compositionally biased region" description="Low complexity" evidence="1">
    <location>
        <begin position="393"/>
        <end position="425"/>
    </location>
</feature>
<feature type="transmembrane region" description="Helical" evidence="2">
    <location>
        <begin position="79"/>
        <end position="100"/>
    </location>
</feature>
<keyword evidence="2" id="KW-0812">Transmembrane</keyword>
<dbReference type="OrthoDB" id="2530433at2759"/>
<feature type="compositionally biased region" description="Polar residues" evidence="1">
    <location>
        <begin position="220"/>
        <end position="229"/>
    </location>
</feature>
<keyword evidence="4" id="KW-1185">Reference proteome</keyword>
<evidence type="ECO:0000313" key="3">
    <source>
        <dbReference type="EMBL" id="CEQ42376.1"/>
    </source>
</evidence>
<name>A0A0D6ERF4_SPOSA</name>
<organism evidence="3 4">
    <name type="scientific">Sporidiobolus salmonicolor</name>
    <name type="common">Yeast-like fungus</name>
    <name type="synonym">Sporobolomyces salmonicolor</name>
    <dbReference type="NCBI Taxonomy" id="5005"/>
    <lineage>
        <taxon>Eukaryota</taxon>
        <taxon>Fungi</taxon>
        <taxon>Dikarya</taxon>
        <taxon>Basidiomycota</taxon>
        <taxon>Pucciniomycotina</taxon>
        <taxon>Microbotryomycetes</taxon>
        <taxon>Sporidiobolales</taxon>
        <taxon>Sporidiobolaceae</taxon>
        <taxon>Sporobolomyces</taxon>
    </lineage>
</organism>
<reference evidence="4" key="1">
    <citation type="submission" date="2015-02" db="EMBL/GenBank/DDBJ databases">
        <authorList>
            <person name="Gon?alves P."/>
        </authorList>
    </citation>
    <scope>NUCLEOTIDE SEQUENCE [LARGE SCALE GENOMIC DNA]</scope>
</reference>
<feature type="region of interest" description="Disordered" evidence="1">
    <location>
        <begin position="248"/>
        <end position="299"/>
    </location>
</feature>
<feature type="region of interest" description="Disordered" evidence="1">
    <location>
        <begin position="155"/>
        <end position="236"/>
    </location>
</feature>